<sequence length="131" mass="14565">MQGKNVINYFQLKEPNKLSLEGKSRIATKRSRKDFSMIRLEFSTTAIKMISSEASKLEDGPVTLYFPYLLNRETIMDGGKRAEGKPRISFDHNQFPDSGKLTSLCLCIGASGKGGGRKFLHYQGSDANISP</sequence>
<proteinExistence type="predicted"/>
<protein>
    <submittedName>
        <fullName evidence="1">Uncharacterized protein</fullName>
    </submittedName>
</protein>
<organism evidence="1 2">
    <name type="scientific">Caerostris extrusa</name>
    <name type="common">Bark spider</name>
    <name type="synonym">Caerostris bankana</name>
    <dbReference type="NCBI Taxonomy" id="172846"/>
    <lineage>
        <taxon>Eukaryota</taxon>
        <taxon>Metazoa</taxon>
        <taxon>Ecdysozoa</taxon>
        <taxon>Arthropoda</taxon>
        <taxon>Chelicerata</taxon>
        <taxon>Arachnida</taxon>
        <taxon>Araneae</taxon>
        <taxon>Araneomorphae</taxon>
        <taxon>Entelegynae</taxon>
        <taxon>Araneoidea</taxon>
        <taxon>Araneidae</taxon>
        <taxon>Caerostris</taxon>
    </lineage>
</organism>
<dbReference type="AlphaFoldDB" id="A0AAV4VET8"/>
<keyword evidence="2" id="KW-1185">Reference proteome</keyword>
<name>A0AAV4VET8_CAEEX</name>
<accession>A0AAV4VET8</accession>
<reference evidence="1 2" key="1">
    <citation type="submission" date="2021-06" db="EMBL/GenBank/DDBJ databases">
        <title>Caerostris extrusa draft genome.</title>
        <authorList>
            <person name="Kono N."/>
            <person name="Arakawa K."/>
        </authorList>
    </citation>
    <scope>NUCLEOTIDE SEQUENCE [LARGE SCALE GENOMIC DNA]</scope>
</reference>
<evidence type="ECO:0000313" key="2">
    <source>
        <dbReference type="Proteomes" id="UP001054945"/>
    </source>
</evidence>
<dbReference type="EMBL" id="BPLR01014449">
    <property type="protein sequence ID" value="GIY68827.1"/>
    <property type="molecule type" value="Genomic_DNA"/>
</dbReference>
<gene>
    <name evidence="1" type="ORF">CEXT_272891</name>
</gene>
<comment type="caution">
    <text evidence="1">The sequence shown here is derived from an EMBL/GenBank/DDBJ whole genome shotgun (WGS) entry which is preliminary data.</text>
</comment>
<evidence type="ECO:0000313" key="1">
    <source>
        <dbReference type="EMBL" id="GIY68827.1"/>
    </source>
</evidence>
<dbReference type="Proteomes" id="UP001054945">
    <property type="component" value="Unassembled WGS sequence"/>
</dbReference>